<reference evidence="1" key="1">
    <citation type="submission" date="2022-09" db="EMBL/GenBank/DDBJ databases">
        <title>Complete genome sequence of Rossellomorea vietnamensis strain RL-WG62, a newly isolated PGPR with the potential for plant salinity stress alleviation.</title>
        <authorList>
            <person name="Ren L."/>
            <person name="Wang G."/>
            <person name="Hu H."/>
        </authorList>
    </citation>
    <scope>NUCLEOTIDE SEQUENCE</scope>
    <source>
        <strain evidence="1">RL-WG62</strain>
    </source>
</reference>
<dbReference type="EMBL" id="CP104558">
    <property type="protein sequence ID" value="UXH46105.1"/>
    <property type="molecule type" value="Genomic_DNA"/>
</dbReference>
<keyword evidence="2" id="KW-1185">Reference proteome</keyword>
<name>A0ACD4CC46_9BACI</name>
<accession>A0ACD4CC46</accession>
<sequence length="325" mass="37325">MEEVMSKLEDYQEIYSKLKKRLRWKVSDSRSLMMVASLYVTNKRPFHIDRFMEISDYIKNNVGAFSTLKHEIRFTFAAMLDTRFDDYPSRFHEFLSLYDSLIGAGFSRGSFSYIAAMTMLFDGDRKQDFAAYGMEVYKKMRDQHFFLTGHSDYPFALLLSQREGNQDALIEKIEGFYHQLNSAGFRKGNDLQSMSHILSLHSEWSQDELAQRCTHLYDTFKQVGIKPKAMFYPQIALLSFVDEDLALVNQVKDVWEELNSSKAFKWHKDINLMMAVNMLISDKIENNAVMQVSLSTAIETLIQAQQATMIATVAAVSVTTGGGDS</sequence>
<gene>
    <name evidence="1" type="ORF">N5C46_08680</name>
</gene>
<proteinExistence type="predicted"/>
<evidence type="ECO:0000313" key="2">
    <source>
        <dbReference type="Proteomes" id="UP001064027"/>
    </source>
</evidence>
<organism evidence="1 2">
    <name type="scientific">Rossellomorea vietnamensis</name>
    <dbReference type="NCBI Taxonomy" id="218284"/>
    <lineage>
        <taxon>Bacteria</taxon>
        <taxon>Bacillati</taxon>
        <taxon>Bacillota</taxon>
        <taxon>Bacilli</taxon>
        <taxon>Bacillales</taxon>
        <taxon>Bacillaceae</taxon>
        <taxon>Rossellomorea</taxon>
    </lineage>
</organism>
<dbReference type="Proteomes" id="UP001064027">
    <property type="component" value="Chromosome"/>
</dbReference>
<protein>
    <submittedName>
        <fullName evidence="1">DUF4003 domain-containing protein</fullName>
    </submittedName>
</protein>
<evidence type="ECO:0000313" key="1">
    <source>
        <dbReference type="EMBL" id="UXH46105.1"/>
    </source>
</evidence>